<accession>A0A2U8WAY8</accession>
<sequence>MEQAFRTACILCRRSMRPGSAFGEGRHVAAWNVAVCEPCHDENRAGLSLVRHPRLAAYFRSKGIATAADGTGLVAWPAEREAA</sequence>
<dbReference type="RefSeq" id="WP_109893999.1">
    <property type="nucleotide sequence ID" value="NZ_CP029550.1"/>
</dbReference>
<dbReference type="AlphaFoldDB" id="A0A2U8WAY8"/>
<dbReference type="KEGG" id="mets:DK389_25935"/>
<gene>
    <name evidence="1" type="ORF">DK389_25935</name>
</gene>
<dbReference type="OrthoDB" id="7997897at2"/>
<evidence type="ECO:0000313" key="2">
    <source>
        <dbReference type="Proteomes" id="UP000245926"/>
    </source>
</evidence>
<keyword evidence="2" id="KW-1185">Reference proteome</keyword>
<organism evidence="1 2">
    <name type="scientific">Methylobacterium durans</name>
    <dbReference type="NCBI Taxonomy" id="2202825"/>
    <lineage>
        <taxon>Bacteria</taxon>
        <taxon>Pseudomonadati</taxon>
        <taxon>Pseudomonadota</taxon>
        <taxon>Alphaproteobacteria</taxon>
        <taxon>Hyphomicrobiales</taxon>
        <taxon>Methylobacteriaceae</taxon>
        <taxon>Methylobacterium</taxon>
    </lineage>
</organism>
<reference evidence="2" key="1">
    <citation type="submission" date="2018-05" db="EMBL/GenBank/DDBJ databases">
        <title>Complete Genome Sequence of Methylobacterium sp. 17SD2-17.</title>
        <authorList>
            <person name="Srinivasan S."/>
        </authorList>
    </citation>
    <scope>NUCLEOTIDE SEQUENCE [LARGE SCALE GENOMIC DNA]</scope>
    <source>
        <strain evidence="2">17SD2-17</strain>
    </source>
</reference>
<name>A0A2U8WAY8_9HYPH</name>
<protein>
    <submittedName>
        <fullName evidence="1">Uncharacterized protein</fullName>
    </submittedName>
</protein>
<dbReference type="EMBL" id="CP029550">
    <property type="protein sequence ID" value="AWN43315.1"/>
    <property type="molecule type" value="Genomic_DNA"/>
</dbReference>
<proteinExistence type="predicted"/>
<evidence type="ECO:0000313" key="1">
    <source>
        <dbReference type="EMBL" id="AWN43315.1"/>
    </source>
</evidence>
<dbReference type="Proteomes" id="UP000245926">
    <property type="component" value="Chromosome"/>
</dbReference>